<evidence type="ECO:0000313" key="1">
    <source>
        <dbReference type="EMBL" id="OWY95912.1"/>
    </source>
</evidence>
<dbReference type="AlphaFoldDB" id="A0A225US46"/>
<dbReference type="EMBL" id="NBNE01012328">
    <property type="protein sequence ID" value="OWY95912.1"/>
    <property type="molecule type" value="Genomic_DNA"/>
</dbReference>
<name>A0A225US46_9STRA</name>
<dbReference type="Proteomes" id="UP000198211">
    <property type="component" value="Unassembled WGS sequence"/>
</dbReference>
<proteinExistence type="predicted"/>
<keyword evidence="2" id="KW-1185">Reference proteome</keyword>
<evidence type="ECO:0000313" key="2">
    <source>
        <dbReference type="Proteomes" id="UP000198211"/>
    </source>
</evidence>
<sequence length="219" mass="23897">MDSVYAARKKMQADYEGPRIMSTMMVGQEAPETAAVAALGSSHLSLINNLSLRQVIRICAKVVIVAVSFNAISAASDVDQEIQVSADSITPINVRVKRFLITNKAVNDGEERVPVGKGIINFTKTTSLETLEDVVAGLGAVRGSSKYATPLRAENDWAMIKVGARRRMPDRLDEVLGTAAKRATVTDDQLMNDPGYLFATHFREFWDACKAKPIVRSPE</sequence>
<dbReference type="OrthoDB" id="125047at2759"/>
<protein>
    <recommendedName>
        <fullName evidence="3">RxLR effector protein</fullName>
    </recommendedName>
</protein>
<organism evidence="1 2">
    <name type="scientific">Phytophthora megakarya</name>
    <dbReference type="NCBI Taxonomy" id="4795"/>
    <lineage>
        <taxon>Eukaryota</taxon>
        <taxon>Sar</taxon>
        <taxon>Stramenopiles</taxon>
        <taxon>Oomycota</taxon>
        <taxon>Peronosporomycetes</taxon>
        <taxon>Peronosporales</taxon>
        <taxon>Peronosporaceae</taxon>
        <taxon>Phytophthora</taxon>
    </lineage>
</organism>
<accession>A0A225US46</accession>
<evidence type="ECO:0008006" key="3">
    <source>
        <dbReference type="Google" id="ProtNLM"/>
    </source>
</evidence>
<gene>
    <name evidence="1" type="ORF">PHMEG_00033953</name>
</gene>
<reference evidence="2" key="1">
    <citation type="submission" date="2017-03" db="EMBL/GenBank/DDBJ databases">
        <title>Phytopthora megakarya and P. palmivora, two closely related causual agents of cacao black pod achieved similar genome size and gene model numbers by different mechanisms.</title>
        <authorList>
            <person name="Ali S."/>
            <person name="Shao J."/>
            <person name="Larry D.J."/>
            <person name="Kronmiller B."/>
            <person name="Shen D."/>
            <person name="Strem M.D."/>
            <person name="Melnick R.L."/>
            <person name="Guiltinan M.J."/>
            <person name="Tyler B.M."/>
            <person name="Meinhardt L.W."/>
            <person name="Bailey B.A."/>
        </authorList>
    </citation>
    <scope>NUCLEOTIDE SEQUENCE [LARGE SCALE GENOMIC DNA]</scope>
    <source>
        <strain evidence="2">zdho120</strain>
    </source>
</reference>
<comment type="caution">
    <text evidence="1">The sequence shown here is derived from an EMBL/GenBank/DDBJ whole genome shotgun (WGS) entry which is preliminary data.</text>
</comment>